<sequence>MSSTGNKAPQASLNRSFVGAMMSCIVTDALFKGIQGTPCGMKFDVVDSSLAAIQSGISYISYQAAVNSLARFNKKFRDIKDDPKNKSQAVVYVVGGSLGATIATGINYPIEVIREFRRNKTNDYKKNNYLDIAKSMSFRCAERWFTDRVFGYIGFATSMGNIIPHLSAPKNSIHKWAQSQLLIQLSHLNGMLVSYPYQYLRYHASFGPYMKNYMKSVGRKMISSDFSNYFKREISGIPFMQI</sequence>
<keyword evidence="2" id="KW-1185">Reference proteome</keyword>
<accession>A0ABR2KCA2</accession>
<comment type="caution">
    <text evidence="1">The sequence shown here is derived from an EMBL/GenBank/DDBJ whole genome shotgun (WGS) entry which is preliminary data.</text>
</comment>
<gene>
    <name evidence="1" type="ORF">M9Y10_033499</name>
</gene>
<evidence type="ECO:0000313" key="1">
    <source>
        <dbReference type="EMBL" id="KAK8888760.1"/>
    </source>
</evidence>
<name>A0ABR2KCA2_9EUKA</name>
<organism evidence="1 2">
    <name type="scientific">Tritrichomonas musculus</name>
    <dbReference type="NCBI Taxonomy" id="1915356"/>
    <lineage>
        <taxon>Eukaryota</taxon>
        <taxon>Metamonada</taxon>
        <taxon>Parabasalia</taxon>
        <taxon>Tritrichomonadida</taxon>
        <taxon>Tritrichomonadidae</taxon>
        <taxon>Tritrichomonas</taxon>
    </lineage>
</organism>
<proteinExistence type="predicted"/>
<evidence type="ECO:0000313" key="2">
    <source>
        <dbReference type="Proteomes" id="UP001470230"/>
    </source>
</evidence>
<reference evidence="1 2" key="1">
    <citation type="submission" date="2024-04" db="EMBL/GenBank/DDBJ databases">
        <title>Tritrichomonas musculus Genome.</title>
        <authorList>
            <person name="Alves-Ferreira E."/>
            <person name="Grigg M."/>
            <person name="Lorenzi H."/>
            <person name="Galac M."/>
        </authorList>
    </citation>
    <scope>NUCLEOTIDE SEQUENCE [LARGE SCALE GENOMIC DNA]</scope>
    <source>
        <strain evidence="1 2">EAF2021</strain>
    </source>
</reference>
<protein>
    <recommendedName>
        <fullName evidence="3">Carrier protein</fullName>
    </recommendedName>
</protein>
<evidence type="ECO:0008006" key="3">
    <source>
        <dbReference type="Google" id="ProtNLM"/>
    </source>
</evidence>
<dbReference type="EMBL" id="JAPFFF010000005">
    <property type="protein sequence ID" value="KAK8888760.1"/>
    <property type="molecule type" value="Genomic_DNA"/>
</dbReference>
<dbReference type="Proteomes" id="UP001470230">
    <property type="component" value="Unassembled WGS sequence"/>
</dbReference>